<sequence length="562" mass="62818">MNIEFNKVIKLESYSSGGDISVSIPDGSDVIIGQDCYLTIEVKADENVIKNINNISIEGDDSSIIVTKINPWIVKDKNCGKAFFLLQINKQLSPETQINYTVHAFSISQKDVDGITPKGITYTVKKIEETSIITLESDNNFLELPTKPNPVGDHNSEFSIYSGIVTDYRNAPLKNVQVTISSSITGKLISPLVYIATDSEPSDIITIDTPDDSEFFTVNSDEHGNIRFRVYPIKDKSARIDFQTQIMGVTDVSYAASIYVFKSISNFPFGLSPPNIIGKNSDNTLEKTSGKTEFNVGVNPYPGYSSTDTLIFFTKSEISNEIKQVKPVYRLNDITDLYSHQFCFLYSELKLNEFLGFYYMVAPMNGEPRYSDKSKVKYIIGQGGSPNENNKNVYNKVKIYSSYAAPPLSDPSNKESEVYEHDTVTLDMIEQKKKGGSVYVKDAIGLYILIQSTNDPQKHTLPKIGQSGGVKLQFTSRTRNKKKTYPFKILDSNGAIVTIPYCDLIRAARYRESGIPGSLHFEYYTDEDDGTKIYSKLWLGGISTAYNHEDIDNQGCPPDDDD</sequence>
<evidence type="ECO:0000313" key="2">
    <source>
        <dbReference type="EMBL" id="PHM57914.1"/>
    </source>
</evidence>
<dbReference type="OrthoDB" id="6448165at2"/>
<dbReference type="EMBL" id="CP016176">
    <property type="protein sequence ID" value="AOM41933.1"/>
    <property type="molecule type" value="Genomic_DNA"/>
</dbReference>
<organism evidence="2 4">
    <name type="scientific">Xenorhabdus hominickii</name>
    <dbReference type="NCBI Taxonomy" id="351679"/>
    <lineage>
        <taxon>Bacteria</taxon>
        <taxon>Pseudomonadati</taxon>
        <taxon>Pseudomonadota</taxon>
        <taxon>Gammaproteobacteria</taxon>
        <taxon>Enterobacterales</taxon>
        <taxon>Morganellaceae</taxon>
        <taxon>Xenorhabdus</taxon>
    </lineage>
</organism>
<dbReference type="EMBL" id="NJAI01000001">
    <property type="protein sequence ID" value="PHM57914.1"/>
    <property type="molecule type" value="Genomic_DNA"/>
</dbReference>
<keyword evidence="3" id="KW-1185">Reference proteome</keyword>
<gene>
    <name evidence="1" type="ORF">A9255_16035</name>
    <name evidence="2" type="ORF">Xhom_00917</name>
</gene>
<dbReference type="Proteomes" id="UP000225433">
    <property type="component" value="Unassembled WGS sequence"/>
</dbReference>
<dbReference type="Proteomes" id="UP000094600">
    <property type="component" value="Chromosome"/>
</dbReference>
<accession>A0A2G0QFC6</accession>
<dbReference type="RefSeq" id="WP_069317586.1">
    <property type="nucleotide sequence ID" value="NZ_CAWNQJ010000001.1"/>
</dbReference>
<evidence type="ECO:0000313" key="4">
    <source>
        <dbReference type="Proteomes" id="UP000225433"/>
    </source>
</evidence>
<protein>
    <submittedName>
        <fullName evidence="2">Uncharacterized protein</fullName>
    </submittedName>
</protein>
<proteinExistence type="predicted"/>
<evidence type="ECO:0000313" key="3">
    <source>
        <dbReference type="Proteomes" id="UP000094600"/>
    </source>
</evidence>
<dbReference type="STRING" id="351679.A9255_16035"/>
<dbReference type="KEGG" id="xho:A9255_16035"/>
<name>A0A2G0QFC6_XENHO</name>
<evidence type="ECO:0000313" key="1">
    <source>
        <dbReference type="EMBL" id="AOM41933.1"/>
    </source>
</evidence>
<reference evidence="2 4" key="2">
    <citation type="journal article" date="2017" name="Nat. Microbiol.">
        <title>Natural product diversity associated with the nematode symbionts Photorhabdus and Xenorhabdus.</title>
        <authorList>
            <person name="Tobias N.J."/>
            <person name="Wolff H."/>
            <person name="Djahanschiri B."/>
            <person name="Grundmann F."/>
            <person name="Kronenwerth M."/>
            <person name="Shi Y.M."/>
            <person name="Simonyi S."/>
            <person name="Grun P."/>
            <person name="Shapiro-Ilan D."/>
            <person name="Pidot S.J."/>
            <person name="Stinear T.P."/>
            <person name="Ebersberger I."/>
            <person name="Bode H.B."/>
        </authorList>
    </citation>
    <scope>NUCLEOTIDE SEQUENCE [LARGE SCALE GENOMIC DNA]</scope>
    <source>
        <strain evidence="2 4">DSM 17903</strain>
    </source>
</reference>
<reference evidence="1 3" key="1">
    <citation type="submission" date="2016-06" db="EMBL/GenBank/DDBJ databases">
        <title>Bacterial characters and pathogenicity of Xenorhabdus hominickii from an entomopathogenic nematode, Steinernema monticolum.</title>
        <authorList>
            <person name="Park Y."/>
            <person name="Kim Y."/>
        </authorList>
    </citation>
    <scope>NUCLEOTIDE SEQUENCE [LARGE SCALE GENOMIC DNA]</scope>
    <source>
        <strain evidence="1 3">ANU1</strain>
    </source>
</reference>
<dbReference type="AlphaFoldDB" id="A0A2G0QFC6"/>